<gene>
    <name evidence="1" type="ORF">KIKIMORA_01760</name>
</gene>
<organism evidence="1 2">
    <name type="scientific">Brevundimonas phage vB_BpoS-Kikimora</name>
    <dbReference type="NCBI Taxonomy" id="2948601"/>
    <lineage>
        <taxon>Viruses</taxon>
        <taxon>Duplodnaviria</taxon>
        <taxon>Heunggongvirae</taxon>
        <taxon>Uroviricota</taxon>
        <taxon>Caudoviricetes</taxon>
        <taxon>Jeanschmidtviridae</taxon>
        <taxon>Kikimoravirus</taxon>
        <taxon>Kikimoravirus kikimora</taxon>
    </lineage>
</organism>
<accession>A0A9E7MT73</accession>
<dbReference type="EMBL" id="ON529857">
    <property type="protein sequence ID" value="USN15322.1"/>
    <property type="molecule type" value="Genomic_DNA"/>
</dbReference>
<reference evidence="1 2" key="1">
    <citation type="submission" date="2022-05" db="EMBL/GenBank/DDBJ databases">
        <authorList>
            <person name="Friedrich I."/>
            <person name="Poehlein A."/>
            <person name="Schneider D."/>
            <person name="Hertel R."/>
            <person name="Daniel R."/>
        </authorList>
    </citation>
    <scope>NUCLEOTIDE SEQUENCE [LARGE SCALE GENOMIC DNA]</scope>
</reference>
<name>A0A9E7MT73_9CAUD</name>
<evidence type="ECO:0000313" key="1">
    <source>
        <dbReference type="EMBL" id="USN15322.1"/>
    </source>
</evidence>
<protein>
    <submittedName>
        <fullName evidence="1">Uncharacterized protein</fullName>
    </submittedName>
</protein>
<keyword evidence="2" id="KW-1185">Reference proteome</keyword>
<evidence type="ECO:0000313" key="2">
    <source>
        <dbReference type="Proteomes" id="UP001056576"/>
    </source>
</evidence>
<sequence length="81" mass="9209">MRLTFFNEIVVQPHDSPYDAWVEKFGDVPGENDLSAIFVEADDGLWGCTLSGADGELEVNDFKSREDLLEWLREYGIPIDD</sequence>
<proteinExistence type="predicted"/>
<dbReference type="Proteomes" id="UP001056576">
    <property type="component" value="Segment"/>
</dbReference>